<evidence type="ECO:0000313" key="2">
    <source>
        <dbReference type="EMBL" id="ADW80904.1"/>
    </source>
</evidence>
<sequence>MATAGGVARVMGRSAAGSRGLRRADREDGMSRRGGEHGIAADRECMDGAAVVPGVVVRVSSDGTAPQLLARCDVPAQDVSAEQLHIDPSVLYEKVFSRVSARGLRPYFLAPYEVERAQQAVVSQDDELVLRQGHRIAGVQSNRLVDRFTVSLRELHDALRAGSGLVHGDDQGVRRLPDGTRVVQSPVSPDGAAVLGVHVLEAGCRVLLRTCRQNGCRPADEEGLGSADSSGPLLGSRGRVPCLDGVRGGESQHLLTHVDSAVDSFGHPLLPRNRAPFGIVRVQGCRGLRAGGGVFFVPDQVSETGFGSGAHHIGVISHLLQRSWCDVLTVGGGEVEHTPGVPHADQAVADEKACAHVGRLRVFRSLVSANGCLPQSPPLRL</sequence>
<dbReference type="EMBL" id="HQ450023">
    <property type="protein sequence ID" value="ADW80904.1"/>
    <property type="molecule type" value="Genomic_DNA"/>
</dbReference>
<gene>
    <name evidence="2" type="primary">spr1</name>
</gene>
<reference evidence="2" key="1">
    <citation type="submission" date="2010-10" db="EMBL/GenBank/DDBJ databases">
        <title>Function of spr1-a gene involved in pristinamycin biosynthesis of Streptomyces pristinaespiralis.</title>
        <authorList>
            <person name="Yin H.L."/>
            <person name="Jin Z.H."/>
            <person name="Jin Q.C."/>
            <person name="Hong X.W."/>
        </authorList>
    </citation>
    <scope>NUCLEOTIDE SEQUENCE</scope>
    <source>
        <strain evidence="2">F618</strain>
    </source>
</reference>
<proteinExistence type="predicted"/>
<organism evidence="2">
    <name type="scientific">Streptomyces pristinaespiralis</name>
    <dbReference type="NCBI Taxonomy" id="38300"/>
    <lineage>
        <taxon>Bacteria</taxon>
        <taxon>Bacillati</taxon>
        <taxon>Actinomycetota</taxon>
        <taxon>Actinomycetes</taxon>
        <taxon>Kitasatosporales</taxon>
        <taxon>Streptomycetaceae</taxon>
        <taxon>Streptomyces</taxon>
    </lineage>
</organism>
<dbReference type="AlphaFoldDB" id="E9N6V9"/>
<feature type="compositionally biased region" description="Basic and acidic residues" evidence="1">
    <location>
        <begin position="22"/>
        <end position="39"/>
    </location>
</feature>
<evidence type="ECO:0000256" key="1">
    <source>
        <dbReference type="SAM" id="MobiDB-lite"/>
    </source>
</evidence>
<accession>E9N6V9</accession>
<name>E9N6V9_STRPR</name>
<feature type="region of interest" description="Disordered" evidence="1">
    <location>
        <begin position="1"/>
        <end position="39"/>
    </location>
</feature>
<protein>
    <submittedName>
        <fullName evidence="2">Putative glutamine synthetase</fullName>
    </submittedName>
</protein>